<dbReference type="InterPro" id="IPR002925">
    <property type="entry name" value="Dienelactn_hydro"/>
</dbReference>
<keyword evidence="3" id="KW-1185">Reference proteome</keyword>
<sequence>MSQPSKACCTTAPTNTDKYEPKGTFSEVGGFKTYTIGNYKSKLAILSIYDIFGLTPPTLLGADYLSQLPPHPLILMPDLFKGEPMLLSNYPPNTPEKQALITKFFEGPANPANTVEAVKAYLRAAQERYPEITDWIIAGFCWGGKIAALLSKGQPPQGVVGSVQIHPAFLDASDAAEIKIPHLLLASKDEDSNVVQEYEQAFQKYAKVDEKVAKSEVHTYADMHHGWMGARAKLDEIEYKEKFNQGYKQVAEWVNKHYTSTIPMPA</sequence>
<name>A0A3N4I5T7_ASCIM</name>
<dbReference type="SUPFAM" id="SSF53474">
    <property type="entry name" value="alpha/beta-Hydrolases"/>
    <property type="match status" value="1"/>
</dbReference>
<evidence type="ECO:0000313" key="3">
    <source>
        <dbReference type="Proteomes" id="UP000275078"/>
    </source>
</evidence>
<evidence type="ECO:0000259" key="1">
    <source>
        <dbReference type="Pfam" id="PF01738"/>
    </source>
</evidence>
<reference evidence="2 3" key="1">
    <citation type="journal article" date="2018" name="Nat. Ecol. Evol.">
        <title>Pezizomycetes genomes reveal the molecular basis of ectomycorrhizal truffle lifestyle.</title>
        <authorList>
            <person name="Murat C."/>
            <person name="Payen T."/>
            <person name="Noel B."/>
            <person name="Kuo A."/>
            <person name="Morin E."/>
            <person name="Chen J."/>
            <person name="Kohler A."/>
            <person name="Krizsan K."/>
            <person name="Balestrini R."/>
            <person name="Da Silva C."/>
            <person name="Montanini B."/>
            <person name="Hainaut M."/>
            <person name="Levati E."/>
            <person name="Barry K.W."/>
            <person name="Belfiori B."/>
            <person name="Cichocki N."/>
            <person name="Clum A."/>
            <person name="Dockter R.B."/>
            <person name="Fauchery L."/>
            <person name="Guy J."/>
            <person name="Iotti M."/>
            <person name="Le Tacon F."/>
            <person name="Lindquist E.A."/>
            <person name="Lipzen A."/>
            <person name="Malagnac F."/>
            <person name="Mello A."/>
            <person name="Molinier V."/>
            <person name="Miyauchi S."/>
            <person name="Poulain J."/>
            <person name="Riccioni C."/>
            <person name="Rubini A."/>
            <person name="Sitrit Y."/>
            <person name="Splivallo R."/>
            <person name="Traeger S."/>
            <person name="Wang M."/>
            <person name="Zifcakova L."/>
            <person name="Wipf D."/>
            <person name="Zambonelli A."/>
            <person name="Paolocci F."/>
            <person name="Nowrousian M."/>
            <person name="Ottonello S."/>
            <person name="Baldrian P."/>
            <person name="Spatafora J.W."/>
            <person name="Henrissat B."/>
            <person name="Nagy L.G."/>
            <person name="Aury J.M."/>
            <person name="Wincker P."/>
            <person name="Grigoriev I.V."/>
            <person name="Bonfante P."/>
            <person name="Martin F.M."/>
        </authorList>
    </citation>
    <scope>NUCLEOTIDE SEQUENCE [LARGE SCALE GENOMIC DNA]</scope>
    <source>
        <strain evidence="2 3">RN42</strain>
    </source>
</reference>
<dbReference type="OrthoDB" id="2147163at2759"/>
<proteinExistence type="predicted"/>
<gene>
    <name evidence="2" type="ORF">BJ508DRAFT_415244</name>
</gene>
<dbReference type="Pfam" id="PF01738">
    <property type="entry name" value="DLH"/>
    <property type="match status" value="1"/>
</dbReference>
<dbReference type="InterPro" id="IPR029058">
    <property type="entry name" value="AB_hydrolase_fold"/>
</dbReference>
<dbReference type="STRING" id="1160509.A0A3N4I5T7"/>
<dbReference type="EMBL" id="ML119685">
    <property type="protein sequence ID" value="RPA80776.1"/>
    <property type="molecule type" value="Genomic_DNA"/>
</dbReference>
<evidence type="ECO:0000313" key="2">
    <source>
        <dbReference type="EMBL" id="RPA80776.1"/>
    </source>
</evidence>
<dbReference type="Gene3D" id="3.40.50.1820">
    <property type="entry name" value="alpha/beta hydrolase"/>
    <property type="match status" value="1"/>
</dbReference>
<dbReference type="PANTHER" id="PTHR47668">
    <property type="entry name" value="DIENELACTONE HYDROLASE FAMILY PROTEIN (AFU_ORTHOLOGUE AFUA_6G01940)"/>
    <property type="match status" value="1"/>
</dbReference>
<dbReference type="PANTHER" id="PTHR47668:SF1">
    <property type="entry name" value="DIENELACTONE HYDROLASE DOMAIN-CONTAINING PROTEIN-RELATED"/>
    <property type="match status" value="1"/>
</dbReference>
<protein>
    <recommendedName>
        <fullName evidence="1">Dienelactone hydrolase domain-containing protein</fullName>
    </recommendedName>
</protein>
<feature type="domain" description="Dienelactone hydrolase" evidence="1">
    <location>
        <begin position="73"/>
        <end position="256"/>
    </location>
</feature>
<organism evidence="2 3">
    <name type="scientific">Ascobolus immersus RN42</name>
    <dbReference type="NCBI Taxonomy" id="1160509"/>
    <lineage>
        <taxon>Eukaryota</taxon>
        <taxon>Fungi</taxon>
        <taxon>Dikarya</taxon>
        <taxon>Ascomycota</taxon>
        <taxon>Pezizomycotina</taxon>
        <taxon>Pezizomycetes</taxon>
        <taxon>Pezizales</taxon>
        <taxon>Ascobolaceae</taxon>
        <taxon>Ascobolus</taxon>
    </lineage>
</organism>
<dbReference type="Proteomes" id="UP000275078">
    <property type="component" value="Unassembled WGS sequence"/>
</dbReference>
<accession>A0A3N4I5T7</accession>
<dbReference type="AlphaFoldDB" id="A0A3N4I5T7"/>
<dbReference type="GO" id="GO:0016787">
    <property type="term" value="F:hydrolase activity"/>
    <property type="evidence" value="ECO:0007669"/>
    <property type="project" value="InterPro"/>
</dbReference>